<dbReference type="EMBL" id="CP151800">
    <property type="protein sequence ID" value="WZV97117.1"/>
    <property type="molecule type" value="Genomic_DNA"/>
</dbReference>
<keyword evidence="2" id="KW-0812">Transmembrane</keyword>
<proteinExistence type="predicted"/>
<protein>
    <submittedName>
        <fullName evidence="3">Uncharacterized protein</fullName>
    </submittedName>
</protein>
<dbReference type="Proteomes" id="UP001466893">
    <property type="component" value="Chromosome"/>
</dbReference>
<keyword evidence="2" id="KW-0472">Membrane</keyword>
<feature type="coiled-coil region" evidence="1">
    <location>
        <begin position="88"/>
        <end position="118"/>
    </location>
</feature>
<gene>
    <name evidence="3" type="ORF">AAEY27_15775</name>
</gene>
<evidence type="ECO:0000256" key="2">
    <source>
        <dbReference type="SAM" id="Phobius"/>
    </source>
</evidence>
<keyword evidence="1" id="KW-0175">Coiled coil</keyword>
<sequence length="222" mass="25184">MDSRWVFKELVNGDDDKIGLLAYSLYKYDKSEYAEVLRLSGGTDEQINAELKIFHRQTVNTPGRIKGYRHKASLFIDNLMDQLDEGIRLTYEEQLKEANKKANEIAQLKDEIVQMQTVRSNEIKVAGEEAVVNFHRAVELGKIRERHWGVRSLLWFWNGFSGVFAAIAFAIGVYGVCTLALPYKSREDVINGAINNLKNALFQPPGMNKENNADAGFPAQQK</sequence>
<keyword evidence="4" id="KW-1185">Reference proteome</keyword>
<feature type="transmembrane region" description="Helical" evidence="2">
    <location>
        <begin position="153"/>
        <end position="176"/>
    </location>
</feature>
<dbReference type="RefSeq" id="WP_342321641.1">
    <property type="nucleotide sequence ID" value="NZ_CP151800.1"/>
</dbReference>
<accession>A0ABZ3B1W8</accession>
<evidence type="ECO:0000313" key="3">
    <source>
        <dbReference type="EMBL" id="WZV97117.1"/>
    </source>
</evidence>
<evidence type="ECO:0000313" key="4">
    <source>
        <dbReference type="Proteomes" id="UP001466893"/>
    </source>
</evidence>
<evidence type="ECO:0000256" key="1">
    <source>
        <dbReference type="SAM" id="Coils"/>
    </source>
</evidence>
<keyword evidence="2" id="KW-1133">Transmembrane helix</keyword>
<organism evidence="3 4">
    <name type="scientific">Kosakonia calanthes</name>
    <dbReference type="NCBI Taxonomy" id="3139408"/>
    <lineage>
        <taxon>Bacteria</taxon>
        <taxon>Pseudomonadati</taxon>
        <taxon>Pseudomonadota</taxon>
        <taxon>Gammaproteobacteria</taxon>
        <taxon>Enterobacterales</taxon>
        <taxon>Enterobacteriaceae</taxon>
        <taxon>Kosakonia</taxon>
    </lineage>
</organism>
<name>A0ABZ3B1W8_9ENTR</name>
<reference evidence="3 4" key="1">
    <citation type="submission" date="2024-04" db="EMBL/GenBank/DDBJ databases">
        <title>Kosakonia calanthae sp. nov., a halophilic bacterium isolated from leaves of Calanthe tiplacata.</title>
        <authorList>
            <person name="Wu P."/>
        </authorList>
    </citation>
    <scope>NUCLEOTIDE SEQUENCE [LARGE SCALE GENOMIC DNA]</scope>
    <source>
        <strain evidence="3 4">BYX6</strain>
    </source>
</reference>